<comment type="caution">
    <text evidence="2">The sequence shown here is derived from an EMBL/GenBank/DDBJ whole genome shotgun (WGS) entry which is preliminary data.</text>
</comment>
<dbReference type="GO" id="GO:0006487">
    <property type="term" value="P:protein N-linked glycosylation"/>
    <property type="evidence" value="ECO:0007669"/>
    <property type="project" value="TreeGrafter"/>
</dbReference>
<dbReference type="CDD" id="cd04179">
    <property type="entry name" value="DPM_DPG-synthase_like"/>
    <property type="match status" value="1"/>
</dbReference>
<keyword evidence="3" id="KW-1185">Reference proteome</keyword>
<gene>
    <name evidence="2" type="ORF">INR99_00515</name>
</gene>
<feature type="domain" description="Glycosyltransferase 2-like" evidence="1">
    <location>
        <begin position="8"/>
        <end position="154"/>
    </location>
</feature>
<dbReference type="Pfam" id="PF00535">
    <property type="entry name" value="Glycos_transf_2"/>
    <property type="match status" value="1"/>
</dbReference>
<dbReference type="Gene3D" id="3.90.550.10">
    <property type="entry name" value="Spore Coat Polysaccharide Biosynthesis Protein SpsA, Chain A"/>
    <property type="match status" value="1"/>
</dbReference>
<reference evidence="2 3" key="1">
    <citation type="submission" date="2020-10" db="EMBL/GenBank/DDBJ databases">
        <title>The genome sequence of Chitinilyticum litopenaei 4Y14.</title>
        <authorList>
            <person name="Liu Y."/>
        </authorList>
    </citation>
    <scope>NUCLEOTIDE SEQUENCE [LARGE SCALE GENOMIC DNA]</scope>
    <source>
        <strain evidence="2 3">4Y14</strain>
    </source>
</reference>
<sequence length="252" mass="28820">MSEFRPCFVIPVYNHEAAIGQVLLQLQPFGLPCLLVDDGSNEGCRATLEALAAEHPDWVRLRRHAQNQGKGGAVMTGLCWAYADGYSHAVQIDADGQHDTREIPQLLSLAEAEPAALVSGYPVYDESVPRGRLYARYLTHVWIWINTLSFTIRDSMCGFRVYPLASSVALLERQRLGRRMDFDPEIMVRMYWAGVTIRQLPTPVHYPLDGVSHFLVWRDNALISRMHARLFCGMLLRSPVLLWRNLRRWCRK</sequence>
<dbReference type="PANTHER" id="PTHR10859">
    <property type="entry name" value="GLYCOSYL TRANSFERASE"/>
    <property type="match status" value="1"/>
</dbReference>
<dbReference type="Proteomes" id="UP000604481">
    <property type="component" value="Unassembled WGS sequence"/>
</dbReference>
<dbReference type="InterPro" id="IPR029044">
    <property type="entry name" value="Nucleotide-diphossugar_trans"/>
</dbReference>
<organism evidence="2 3">
    <name type="scientific">Chitinilyticum piscinae</name>
    <dbReference type="NCBI Taxonomy" id="2866724"/>
    <lineage>
        <taxon>Bacteria</taxon>
        <taxon>Pseudomonadati</taxon>
        <taxon>Pseudomonadota</taxon>
        <taxon>Betaproteobacteria</taxon>
        <taxon>Neisseriales</taxon>
        <taxon>Chitinibacteraceae</taxon>
        <taxon>Chitinilyticum</taxon>
    </lineage>
</organism>
<dbReference type="SUPFAM" id="SSF53448">
    <property type="entry name" value="Nucleotide-diphospho-sugar transferases"/>
    <property type="match status" value="1"/>
</dbReference>
<dbReference type="RefSeq" id="WP_194114335.1">
    <property type="nucleotide sequence ID" value="NZ_JADFUA010000001.1"/>
</dbReference>
<protein>
    <submittedName>
        <fullName evidence="2">Glycosyltransferase family 2 protein</fullName>
    </submittedName>
</protein>
<evidence type="ECO:0000259" key="1">
    <source>
        <dbReference type="Pfam" id="PF00535"/>
    </source>
</evidence>
<dbReference type="EMBL" id="JADFUA010000001">
    <property type="protein sequence ID" value="MBE9607822.1"/>
    <property type="molecule type" value="Genomic_DNA"/>
</dbReference>
<evidence type="ECO:0000313" key="2">
    <source>
        <dbReference type="EMBL" id="MBE9607822.1"/>
    </source>
</evidence>
<proteinExistence type="predicted"/>
<dbReference type="PANTHER" id="PTHR10859:SF91">
    <property type="entry name" value="DOLICHYL-PHOSPHATE BETA-GLUCOSYLTRANSFERASE"/>
    <property type="match status" value="1"/>
</dbReference>
<name>A0A8J7K0Y9_9NEIS</name>
<dbReference type="AlphaFoldDB" id="A0A8J7K0Y9"/>
<dbReference type="InterPro" id="IPR001173">
    <property type="entry name" value="Glyco_trans_2-like"/>
</dbReference>
<accession>A0A8J7K0Y9</accession>
<evidence type="ECO:0000313" key="3">
    <source>
        <dbReference type="Proteomes" id="UP000604481"/>
    </source>
</evidence>